<evidence type="ECO:0000313" key="3">
    <source>
        <dbReference type="Proteomes" id="UP001059934"/>
    </source>
</evidence>
<name>A0ABY5TQ87_9GAMM</name>
<proteinExistence type="predicted"/>
<dbReference type="PANTHER" id="PTHR30390:SF6">
    <property type="entry name" value="DNAA INITIATOR-ASSOCIATING PROTEIN DIAA"/>
    <property type="match status" value="1"/>
</dbReference>
<dbReference type="CDD" id="cd05006">
    <property type="entry name" value="SIS_GmhA"/>
    <property type="match status" value="1"/>
</dbReference>
<dbReference type="EMBL" id="CP103416">
    <property type="protein sequence ID" value="UVW34786.1"/>
    <property type="molecule type" value="Genomic_DNA"/>
</dbReference>
<dbReference type="PANTHER" id="PTHR30390">
    <property type="entry name" value="SEDOHEPTULOSE 7-PHOSPHATE ISOMERASE / DNAA INITIATOR-ASSOCIATING FACTOR FOR REPLICATION INITIATION"/>
    <property type="match status" value="1"/>
</dbReference>
<organism evidence="2 3">
    <name type="scientific">SAR92 clade bacterium H455</name>
    <dbReference type="NCBI Taxonomy" id="2974818"/>
    <lineage>
        <taxon>Bacteria</taxon>
        <taxon>Pseudomonadati</taxon>
        <taxon>Pseudomonadota</taxon>
        <taxon>Gammaproteobacteria</taxon>
        <taxon>Cellvibrionales</taxon>
        <taxon>Porticoccaceae</taxon>
        <taxon>SAR92 clade</taxon>
    </lineage>
</organism>
<dbReference type="InterPro" id="IPR050099">
    <property type="entry name" value="SIS_GmhA/DiaA_subfam"/>
</dbReference>
<evidence type="ECO:0000259" key="1">
    <source>
        <dbReference type="PROSITE" id="PS51464"/>
    </source>
</evidence>
<dbReference type="SUPFAM" id="SSF53697">
    <property type="entry name" value="SIS domain"/>
    <property type="match status" value="1"/>
</dbReference>
<accession>A0ABY5TQ87</accession>
<sequence>MDAVDQRVFNQFQKMIEATMATGETCADSIANAAEKIASALLAGNRVFTCGEHSSSLVAQLLTDYLSQGYEIDRPGFPSLNLNQIAQQSAAAERYNQALKTQAVSGDILVLFSSGDNSSLMLGALNTALDRGMSIILVSTESDNSLINLVSYNDVHINIGSAPSPLITQSQIQIVQCLCALIDSHIFGGE</sequence>
<dbReference type="InterPro" id="IPR046348">
    <property type="entry name" value="SIS_dom_sf"/>
</dbReference>
<dbReference type="Pfam" id="PF13580">
    <property type="entry name" value="SIS_2"/>
    <property type="match status" value="1"/>
</dbReference>
<gene>
    <name evidence="2" type="ORF">NYF23_12325</name>
</gene>
<evidence type="ECO:0000313" key="2">
    <source>
        <dbReference type="EMBL" id="UVW34786.1"/>
    </source>
</evidence>
<dbReference type="PROSITE" id="PS51464">
    <property type="entry name" value="SIS"/>
    <property type="match status" value="1"/>
</dbReference>
<dbReference type="InterPro" id="IPR001347">
    <property type="entry name" value="SIS_dom"/>
</dbReference>
<dbReference type="Proteomes" id="UP001059934">
    <property type="component" value="Chromosome"/>
</dbReference>
<feature type="domain" description="SIS" evidence="1">
    <location>
        <begin position="37"/>
        <end position="190"/>
    </location>
</feature>
<dbReference type="Gene3D" id="3.40.50.10490">
    <property type="entry name" value="Glucose-6-phosphate isomerase like protein, domain 1"/>
    <property type="match status" value="1"/>
</dbReference>
<keyword evidence="3" id="KW-1185">Reference proteome</keyword>
<reference evidence="2" key="1">
    <citation type="submission" date="2022-08" db="EMBL/GenBank/DDBJ databases">
        <title>Catabolic pathway analysis in culturable SAR92 clade bacteria reveals their overlooked roles in DMSP degradation in coastal seas.</title>
        <authorList>
            <person name="He X."/>
            <person name="Zhang X."/>
            <person name="Zhang Y."/>
        </authorList>
    </citation>
    <scope>NUCLEOTIDE SEQUENCE</scope>
    <source>
        <strain evidence="2">H455</strain>
    </source>
</reference>
<protein>
    <submittedName>
        <fullName evidence="2">SIS domain-containing protein</fullName>
    </submittedName>
</protein>
<dbReference type="InterPro" id="IPR035461">
    <property type="entry name" value="GmhA/DiaA"/>
</dbReference>